<evidence type="ECO:0000313" key="3">
    <source>
        <dbReference type="EMBL" id="PSK99363.1"/>
    </source>
</evidence>
<comment type="caution">
    <text evidence="3">The sequence shown here is derived from an EMBL/GenBank/DDBJ whole genome shotgun (WGS) entry which is preliminary data.</text>
</comment>
<dbReference type="RefSeq" id="WP_170134156.1">
    <property type="nucleotide sequence ID" value="NZ_PYGA01000003.1"/>
</dbReference>
<name>A0A2P8DQ67_9ACTN</name>
<gene>
    <name evidence="3" type="ORF">CLV63_10386</name>
</gene>
<dbReference type="InterPro" id="IPR002477">
    <property type="entry name" value="Peptidoglycan-bd-like"/>
</dbReference>
<evidence type="ECO:0000313" key="4">
    <source>
        <dbReference type="Proteomes" id="UP000240542"/>
    </source>
</evidence>
<feature type="signal peptide" evidence="1">
    <location>
        <begin position="1"/>
        <end position="30"/>
    </location>
</feature>
<evidence type="ECO:0000256" key="1">
    <source>
        <dbReference type="SAM" id="SignalP"/>
    </source>
</evidence>
<reference evidence="3 4" key="1">
    <citation type="submission" date="2018-03" db="EMBL/GenBank/DDBJ databases">
        <title>Genomic Encyclopedia of Archaeal and Bacterial Type Strains, Phase II (KMG-II): from individual species to whole genera.</title>
        <authorList>
            <person name="Goeker M."/>
        </authorList>
    </citation>
    <scope>NUCLEOTIDE SEQUENCE [LARGE SCALE GENOMIC DNA]</scope>
    <source>
        <strain evidence="3 4">DSM 45312</strain>
    </source>
</reference>
<dbReference type="InterPro" id="IPR036366">
    <property type="entry name" value="PGBDSf"/>
</dbReference>
<organism evidence="3 4">
    <name type="scientific">Murinocardiopsis flavida</name>
    <dbReference type="NCBI Taxonomy" id="645275"/>
    <lineage>
        <taxon>Bacteria</taxon>
        <taxon>Bacillati</taxon>
        <taxon>Actinomycetota</taxon>
        <taxon>Actinomycetes</taxon>
        <taxon>Streptosporangiales</taxon>
        <taxon>Nocardiopsidaceae</taxon>
        <taxon>Murinocardiopsis</taxon>
    </lineage>
</organism>
<proteinExistence type="predicted"/>
<accession>A0A2P8DQ67</accession>
<dbReference type="AlphaFoldDB" id="A0A2P8DQ67"/>
<feature type="chain" id="PRO_5015180104" evidence="1">
    <location>
        <begin position="31"/>
        <end position="187"/>
    </location>
</feature>
<dbReference type="Proteomes" id="UP000240542">
    <property type="component" value="Unassembled WGS sequence"/>
</dbReference>
<protein>
    <submittedName>
        <fullName evidence="3">Putative peptidoglycan binding protein</fullName>
    </submittedName>
</protein>
<dbReference type="Gene3D" id="1.10.101.10">
    <property type="entry name" value="PGBD-like superfamily/PGBD"/>
    <property type="match status" value="2"/>
</dbReference>
<keyword evidence="4" id="KW-1185">Reference proteome</keyword>
<dbReference type="EMBL" id="PYGA01000003">
    <property type="protein sequence ID" value="PSK99363.1"/>
    <property type="molecule type" value="Genomic_DNA"/>
</dbReference>
<feature type="domain" description="Peptidoglycan binding-like" evidence="2">
    <location>
        <begin position="128"/>
        <end position="180"/>
    </location>
</feature>
<feature type="domain" description="Peptidoglycan binding-like" evidence="2">
    <location>
        <begin position="59"/>
        <end position="112"/>
    </location>
</feature>
<evidence type="ECO:0000259" key="2">
    <source>
        <dbReference type="Pfam" id="PF01471"/>
    </source>
</evidence>
<dbReference type="InterPro" id="IPR036365">
    <property type="entry name" value="PGBD-like_sf"/>
</dbReference>
<keyword evidence="1" id="KW-0732">Signal</keyword>
<dbReference type="Pfam" id="PF01471">
    <property type="entry name" value="PG_binding_1"/>
    <property type="match status" value="2"/>
</dbReference>
<sequence length="187" mass="19569">MFAKSRIAIGTAIAGAALAIGGFAAPAAMADGPDTPQSVKTAIQEQQWLELKEGDLGYRVEAVGNFLKEDGYLKGEPEADFTEELTGAVNAYQDDRAIPNTGTVNDDTWDQLSADIGLVQSGDARSDVVTGLQGSLDDLGHEVSVDGQYGPGTVKAIKAFQQEKGIDVDGIVGPLTFRAMYAEGAES</sequence>
<dbReference type="SUPFAM" id="SSF47090">
    <property type="entry name" value="PGBD-like"/>
    <property type="match status" value="2"/>
</dbReference>